<reference evidence="2" key="1">
    <citation type="journal article" date="2020" name="Stud. Mycol.">
        <title>101 Dothideomycetes genomes: a test case for predicting lifestyles and emergence of pathogens.</title>
        <authorList>
            <person name="Haridas S."/>
            <person name="Albert R."/>
            <person name="Binder M."/>
            <person name="Bloem J."/>
            <person name="Labutti K."/>
            <person name="Salamov A."/>
            <person name="Andreopoulos B."/>
            <person name="Baker S."/>
            <person name="Barry K."/>
            <person name="Bills G."/>
            <person name="Bluhm B."/>
            <person name="Cannon C."/>
            <person name="Castanera R."/>
            <person name="Culley D."/>
            <person name="Daum C."/>
            <person name="Ezra D."/>
            <person name="Gonzalez J."/>
            <person name="Henrissat B."/>
            <person name="Kuo A."/>
            <person name="Liang C."/>
            <person name="Lipzen A."/>
            <person name="Lutzoni F."/>
            <person name="Magnuson J."/>
            <person name="Mondo S."/>
            <person name="Nolan M."/>
            <person name="Ohm R."/>
            <person name="Pangilinan J."/>
            <person name="Park H.-J."/>
            <person name="Ramirez L."/>
            <person name="Alfaro M."/>
            <person name="Sun H."/>
            <person name="Tritt A."/>
            <person name="Yoshinaga Y."/>
            <person name="Zwiers L.-H."/>
            <person name="Turgeon B."/>
            <person name="Goodwin S."/>
            <person name="Spatafora J."/>
            <person name="Crous P."/>
            <person name="Grigoriev I."/>
        </authorList>
    </citation>
    <scope>NUCLEOTIDE SEQUENCE</scope>
    <source>
        <strain evidence="2">CBS 473.64</strain>
    </source>
</reference>
<dbReference type="EMBL" id="MU006776">
    <property type="protein sequence ID" value="KAF2646015.1"/>
    <property type="molecule type" value="Genomic_DNA"/>
</dbReference>
<feature type="compositionally biased region" description="Low complexity" evidence="1">
    <location>
        <begin position="457"/>
        <end position="491"/>
    </location>
</feature>
<dbReference type="PANTHER" id="PTHR37012">
    <property type="entry name" value="B-ZIP TRANSCRIPTION FACTOR (EUROFUNG)-RELATED"/>
    <property type="match status" value="1"/>
</dbReference>
<sequence>MSGAAGAPDAPDTSPSASETSHSHSHTPANASGPPAKKRRIGANTGTGASSSRGVANLTPEQLARKRANDREAQRAIRERTKNQIDTLNARIRELESQQPYLELRAVVREKEDVVRENGEVRKRLESVVAIIDPILRRGLGGLAAGGLNELAAAAERSPLCPLPGHQPPRSLHTTLGEIAASSTTTPNDMDSPTTDSNTTRPWHFSGDAPTSHVRQWSNDSPHRASHISNETSFDERMGVDFLCEGNGPGHQRPADQALVSLTHPAFLNDGPPQPTHAPQLSPFCTLPRNTTPTCPLDALCLDFISGSRTRAASGMPPADIVGPAYPNFTALLFPERNIESHPLSKLNTDILGTFPDIYGLPEQVANIYILFLVMRWLIWPTRENYERLPEWIQPRPSQLFMPHPFWMTYLPWPQMRDSFIATRTRPDFNSFFIPYTMTISLNWPYPPRDVLIPAPSSTTSTKTHHTLSTTSGSSPYSPAAASPASHTTTAGKEQEYVMNPAFEAHLRQLKNWSVGPSFAQAFPDAVRGVWIKDGEDTSPNVGSARGSVPPRPSSSLPGPVKVQAQAHGLGVGMNPNLGSASHAHQYHHHQSHGR</sequence>
<proteinExistence type="predicted"/>
<organism evidence="2 3">
    <name type="scientific">Massarina eburnea CBS 473.64</name>
    <dbReference type="NCBI Taxonomy" id="1395130"/>
    <lineage>
        <taxon>Eukaryota</taxon>
        <taxon>Fungi</taxon>
        <taxon>Dikarya</taxon>
        <taxon>Ascomycota</taxon>
        <taxon>Pezizomycotina</taxon>
        <taxon>Dothideomycetes</taxon>
        <taxon>Pleosporomycetidae</taxon>
        <taxon>Pleosporales</taxon>
        <taxon>Massarineae</taxon>
        <taxon>Massarinaceae</taxon>
        <taxon>Massarina</taxon>
    </lineage>
</organism>
<gene>
    <name evidence="2" type="ORF">P280DRAFT_98</name>
</gene>
<protein>
    <recommendedName>
        <fullName evidence="4">BZIP domain-containing protein</fullName>
    </recommendedName>
</protein>
<dbReference type="OrthoDB" id="4161589at2759"/>
<evidence type="ECO:0008006" key="4">
    <source>
        <dbReference type="Google" id="ProtNLM"/>
    </source>
</evidence>
<dbReference type="Proteomes" id="UP000799753">
    <property type="component" value="Unassembled WGS sequence"/>
</dbReference>
<dbReference type="CDD" id="cd14688">
    <property type="entry name" value="bZIP_YAP"/>
    <property type="match status" value="1"/>
</dbReference>
<dbReference type="Pfam" id="PF11905">
    <property type="entry name" value="DUF3425"/>
    <property type="match status" value="1"/>
</dbReference>
<feature type="compositionally biased region" description="Basic and acidic residues" evidence="1">
    <location>
        <begin position="63"/>
        <end position="81"/>
    </location>
</feature>
<feature type="compositionally biased region" description="Polar residues" evidence="1">
    <location>
        <begin position="182"/>
        <end position="201"/>
    </location>
</feature>
<name>A0A6A6SDP7_9PLEO</name>
<dbReference type="AlphaFoldDB" id="A0A6A6SDP7"/>
<feature type="compositionally biased region" description="Polar residues" evidence="1">
    <location>
        <begin position="44"/>
        <end position="54"/>
    </location>
</feature>
<dbReference type="PANTHER" id="PTHR37012:SF2">
    <property type="entry name" value="BZIP DOMAIN-CONTAINING PROTEIN-RELATED"/>
    <property type="match status" value="1"/>
</dbReference>
<feature type="region of interest" description="Disordered" evidence="1">
    <location>
        <begin position="182"/>
        <end position="229"/>
    </location>
</feature>
<keyword evidence="3" id="KW-1185">Reference proteome</keyword>
<evidence type="ECO:0000313" key="2">
    <source>
        <dbReference type="EMBL" id="KAF2646015.1"/>
    </source>
</evidence>
<feature type="region of interest" description="Disordered" evidence="1">
    <location>
        <begin position="534"/>
        <end position="595"/>
    </location>
</feature>
<feature type="region of interest" description="Disordered" evidence="1">
    <location>
        <begin position="1"/>
        <end position="81"/>
    </location>
</feature>
<feature type="region of interest" description="Disordered" evidence="1">
    <location>
        <begin position="455"/>
        <end position="491"/>
    </location>
</feature>
<accession>A0A6A6SDP7</accession>
<dbReference type="InterPro" id="IPR021833">
    <property type="entry name" value="DUF3425"/>
</dbReference>
<feature type="compositionally biased region" description="Basic residues" evidence="1">
    <location>
        <begin position="585"/>
        <end position="595"/>
    </location>
</feature>
<evidence type="ECO:0000256" key="1">
    <source>
        <dbReference type="SAM" id="MobiDB-lite"/>
    </source>
</evidence>
<evidence type="ECO:0000313" key="3">
    <source>
        <dbReference type="Proteomes" id="UP000799753"/>
    </source>
</evidence>
<dbReference type="Gene3D" id="1.20.5.170">
    <property type="match status" value="1"/>
</dbReference>